<name>H2ZPI6_CIOSA</name>
<dbReference type="AlphaFoldDB" id="H2ZPI6"/>
<reference evidence="2" key="3">
    <citation type="submission" date="2025-09" db="UniProtKB">
        <authorList>
            <consortium name="Ensembl"/>
        </authorList>
    </citation>
    <scope>IDENTIFICATION</scope>
</reference>
<feature type="compositionally biased region" description="Acidic residues" evidence="1">
    <location>
        <begin position="104"/>
        <end position="124"/>
    </location>
</feature>
<accession>H2ZPI6</accession>
<dbReference type="Proteomes" id="UP000007875">
    <property type="component" value="Unassembled WGS sequence"/>
</dbReference>
<dbReference type="GeneTree" id="ENSGT00970000195690"/>
<protein>
    <submittedName>
        <fullName evidence="2">Uncharacterized protein</fullName>
    </submittedName>
</protein>
<feature type="region of interest" description="Disordered" evidence="1">
    <location>
        <begin position="93"/>
        <end position="161"/>
    </location>
</feature>
<organism evidence="2 3">
    <name type="scientific">Ciona savignyi</name>
    <name type="common">Pacific transparent sea squirt</name>
    <dbReference type="NCBI Taxonomy" id="51511"/>
    <lineage>
        <taxon>Eukaryota</taxon>
        <taxon>Metazoa</taxon>
        <taxon>Chordata</taxon>
        <taxon>Tunicata</taxon>
        <taxon>Ascidiacea</taxon>
        <taxon>Phlebobranchia</taxon>
        <taxon>Cionidae</taxon>
        <taxon>Ciona</taxon>
    </lineage>
</organism>
<dbReference type="Ensembl" id="ENSCSAVT00000019712.1">
    <property type="protein sequence ID" value="ENSCSAVP00000019502.1"/>
    <property type="gene ID" value="ENSCSAVG00000011429.1"/>
</dbReference>
<reference evidence="3" key="1">
    <citation type="submission" date="2003-08" db="EMBL/GenBank/DDBJ databases">
        <authorList>
            <person name="Birren B."/>
            <person name="Nusbaum C."/>
            <person name="Abebe A."/>
            <person name="Abouelleil A."/>
            <person name="Adekoya E."/>
            <person name="Ait-zahra M."/>
            <person name="Allen N."/>
            <person name="Allen T."/>
            <person name="An P."/>
            <person name="Anderson M."/>
            <person name="Anderson S."/>
            <person name="Arachchi H."/>
            <person name="Armbruster J."/>
            <person name="Bachantsang P."/>
            <person name="Baldwin J."/>
            <person name="Barry A."/>
            <person name="Bayul T."/>
            <person name="Blitshsteyn B."/>
            <person name="Bloom T."/>
            <person name="Blye J."/>
            <person name="Boguslavskiy L."/>
            <person name="Borowsky M."/>
            <person name="Boukhgalter B."/>
            <person name="Brunache A."/>
            <person name="Butler J."/>
            <person name="Calixte N."/>
            <person name="Calvo S."/>
            <person name="Camarata J."/>
            <person name="Campo K."/>
            <person name="Chang J."/>
            <person name="Cheshatsang Y."/>
            <person name="Citroen M."/>
            <person name="Collymore A."/>
            <person name="Considine T."/>
            <person name="Cook A."/>
            <person name="Cooke P."/>
            <person name="Corum B."/>
            <person name="Cuomo C."/>
            <person name="David R."/>
            <person name="Dawoe T."/>
            <person name="Degray S."/>
            <person name="Dodge S."/>
            <person name="Dooley K."/>
            <person name="Dorje P."/>
            <person name="Dorjee K."/>
            <person name="Dorris L."/>
            <person name="Duffey N."/>
            <person name="Dupes A."/>
            <person name="Elkins T."/>
            <person name="Engels R."/>
            <person name="Erickson J."/>
            <person name="Farina A."/>
            <person name="Faro S."/>
            <person name="Ferreira P."/>
            <person name="Fischer H."/>
            <person name="Fitzgerald M."/>
            <person name="Foley K."/>
            <person name="Gage D."/>
            <person name="Galagan J."/>
            <person name="Gearin G."/>
            <person name="Gnerre S."/>
            <person name="Gnirke A."/>
            <person name="Goyette A."/>
            <person name="Graham J."/>
            <person name="Grandbois E."/>
            <person name="Gyaltsen K."/>
            <person name="Hafez N."/>
            <person name="Hagopian D."/>
            <person name="Hagos B."/>
            <person name="Hall J."/>
            <person name="Hatcher B."/>
            <person name="Heller A."/>
            <person name="Higgins H."/>
            <person name="Honan T."/>
            <person name="Horn A."/>
            <person name="Houde N."/>
            <person name="Hughes L."/>
            <person name="Hulme W."/>
            <person name="Husby E."/>
            <person name="Iliev I."/>
            <person name="Jaffe D."/>
            <person name="Jones C."/>
            <person name="Kamal M."/>
            <person name="Kamat A."/>
            <person name="Kamvysselis M."/>
            <person name="Karlsson E."/>
            <person name="Kells C."/>
            <person name="Kieu A."/>
            <person name="Kisner P."/>
            <person name="Kodira C."/>
            <person name="Kulbokas E."/>
            <person name="Labutti K."/>
            <person name="Lama D."/>
            <person name="Landers T."/>
            <person name="Leger J."/>
            <person name="Levine S."/>
            <person name="Lewis D."/>
            <person name="Lewis T."/>
            <person name="Lindblad-toh K."/>
            <person name="Liu X."/>
            <person name="Lokyitsang T."/>
            <person name="Lokyitsang Y."/>
            <person name="Lucien O."/>
            <person name="Lui A."/>
            <person name="Ma L.J."/>
            <person name="Mabbitt R."/>
            <person name="Macdonald J."/>
            <person name="Maclean C."/>
            <person name="Major J."/>
            <person name="Manning J."/>
            <person name="Marabella R."/>
            <person name="Maru K."/>
            <person name="Matthews C."/>
            <person name="Mauceli E."/>
            <person name="Mccarthy M."/>
            <person name="Mcdonough S."/>
            <person name="Mcghee T."/>
            <person name="Meldrim J."/>
            <person name="Meneus L."/>
            <person name="Mesirov J."/>
            <person name="Mihalev A."/>
            <person name="Mihova T."/>
            <person name="Mikkelsen T."/>
            <person name="Mlenga V."/>
            <person name="Moru K."/>
            <person name="Mozes J."/>
            <person name="Mulrain L."/>
            <person name="Munson G."/>
            <person name="Naylor J."/>
            <person name="Newes C."/>
            <person name="Nguyen C."/>
            <person name="Nguyen N."/>
            <person name="Nguyen T."/>
            <person name="Nicol R."/>
            <person name="Nielsen C."/>
            <person name="Nizzari M."/>
            <person name="Norbu C."/>
            <person name="Norbu N."/>
            <person name="O'donnell P."/>
            <person name="Okoawo O."/>
            <person name="O'leary S."/>
            <person name="Omotosho B."/>
            <person name="O'neill K."/>
            <person name="Osman S."/>
            <person name="Parker S."/>
            <person name="Perrin D."/>
            <person name="Phunkhang P."/>
            <person name="Piqani B."/>
            <person name="Purcell S."/>
            <person name="Rachupka T."/>
            <person name="Ramasamy U."/>
            <person name="Rameau R."/>
            <person name="Ray V."/>
            <person name="Raymond C."/>
            <person name="Retta R."/>
            <person name="Richardson S."/>
            <person name="Rise C."/>
            <person name="Rodriguez J."/>
            <person name="Rogers J."/>
            <person name="Rogov P."/>
            <person name="Rutman M."/>
            <person name="Schupbach R."/>
            <person name="Seaman C."/>
            <person name="Settipalli S."/>
            <person name="Sharpe T."/>
            <person name="Sheridan J."/>
            <person name="Sherpa N."/>
            <person name="Shi J."/>
            <person name="Smirnov S."/>
            <person name="Smith C."/>
            <person name="Sougnez C."/>
            <person name="Spencer B."/>
            <person name="Stalker J."/>
            <person name="Stange-thomann N."/>
            <person name="Stavropoulos S."/>
            <person name="Stetson K."/>
            <person name="Stone C."/>
            <person name="Stone S."/>
            <person name="Stubbs M."/>
            <person name="Talamas J."/>
            <person name="Tchuinga P."/>
            <person name="Tenzing P."/>
            <person name="Tesfaye S."/>
            <person name="Theodore J."/>
            <person name="Thoulutsang Y."/>
            <person name="Topham K."/>
            <person name="Towey S."/>
            <person name="Tsamla T."/>
            <person name="Tsomo N."/>
            <person name="Vallee D."/>
            <person name="Vassiliev H."/>
            <person name="Venkataraman V."/>
            <person name="Vinson J."/>
            <person name="Vo A."/>
            <person name="Wade C."/>
            <person name="Wang S."/>
            <person name="Wangchuk T."/>
            <person name="Wangdi T."/>
            <person name="Whittaker C."/>
            <person name="Wilkinson J."/>
            <person name="Wu Y."/>
            <person name="Wyman D."/>
            <person name="Yadav S."/>
            <person name="Yang S."/>
            <person name="Yang X."/>
            <person name="Yeager S."/>
            <person name="Yee E."/>
            <person name="Young G."/>
            <person name="Zainoun J."/>
            <person name="Zembeck L."/>
            <person name="Zimmer A."/>
            <person name="Zody M."/>
            <person name="Lander E."/>
        </authorList>
    </citation>
    <scope>NUCLEOTIDE SEQUENCE [LARGE SCALE GENOMIC DNA]</scope>
</reference>
<evidence type="ECO:0000313" key="3">
    <source>
        <dbReference type="Proteomes" id="UP000007875"/>
    </source>
</evidence>
<reference evidence="2" key="2">
    <citation type="submission" date="2025-08" db="UniProtKB">
        <authorList>
            <consortium name="Ensembl"/>
        </authorList>
    </citation>
    <scope>IDENTIFICATION</scope>
</reference>
<sequence>MRVLTQDRPVTESRMIAEMEMNPAVIGTFATQYAAQLALDGEVDEAKELTQAHKDLIGRGMNLKSQAAGAKAQSEQIYESVQKRMDNITEELAKVDTSSSYGSIEEEESYEDVNVDQSLGDDEVYERLPHQAVGPHSTNLPPALPPRGYQAGKSKSTSSIT</sequence>
<evidence type="ECO:0000256" key="1">
    <source>
        <dbReference type="SAM" id="MobiDB-lite"/>
    </source>
</evidence>
<proteinExistence type="predicted"/>
<evidence type="ECO:0000313" key="2">
    <source>
        <dbReference type="Ensembl" id="ENSCSAVP00000019502.1"/>
    </source>
</evidence>
<dbReference type="InParanoid" id="H2ZPI6"/>
<keyword evidence="3" id="KW-1185">Reference proteome</keyword>
<dbReference type="HOGENOM" id="CLU_1647538_0_0_1"/>